<evidence type="ECO:0000313" key="2">
    <source>
        <dbReference type="Proteomes" id="UP000219048"/>
    </source>
</evidence>
<sequence length="231" mass="25561">MQMARYLLTLEQRIDQVAMKTLVLLLSGFVFGLTTLQAQGDIPTTRPLKVGERNNLDIKSSNQGTSLRIPSVISENLTSKNNTPNIKMLPDKKLVQAGHDLVIDPKVGEKEKKGSKKHHGDQYLGDVKTTAKFIGIVCRDHEYVDGDRVKIYLNGEIIEHNMLLSGSFRGINIDLVQGFNRLDFEALNQGSSGPNTAQVVVADDKGNIIHNNRWNLSTGSKASLIVVKEKE</sequence>
<organism evidence="1 2">
    <name type="scientific">Flagellimonas pacifica</name>
    <dbReference type="NCBI Taxonomy" id="1247520"/>
    <lineage>
        <taxon>Bacteria</taxon>
        <taxon>Pseudomonadati</taxon>
        <taxon>Bacteroidota</taxon>
        <taxon>Flavobacteriia</taxon>
        <taxon>Flavobacteriales</taxon>
        <taxon>Flavobacteriaceae</taxon>
        <taxon>Flagellimonas</taxon>
    </lineage>
</organism>
<evidence type="ECO:0008006" key="3">
    <source>
        <dbReference type="Google" id="ProtNLM"/>
    </source>
</evidence>
<protein>
    <recommendedName>
        <fullName evidence="3">Secreted protein</fullName>
    </recommendedName>
</protein>
<keyword evidence="2" id="KW-1185">Reference proteome</keyword>
<gene>
    <name evidence="1" type="ORF">SAMN06265377_0251</name>
</gene>
<evidence type="ECO:0000313" key="1">
    <source>
        <dbReference type="EMBL" id="SNY94591.1"/>
    </source>
</evidence>
<dbReference type="EMBL" id="OBEH01000001">
    <property type="protein sequence ID" value="SNY94591.1"/>
    <property type="molecule type" value="Genomic_DNA"/>
</dbReference>
<proteinExistence type="predicted"/>
<dbReference type="Proteomes" id="UP000219048">
    <property type="component" value="Unassembled WGS sequence"/>
</dbReference>
<reference evidence="2" key="1">
    <citation type="submission" date="2017-09" db="EMBL/GenBank/DDBJ databases">
        <authorList>
            <person name="Varghese N."/>
            <person name="Submissions S."/>
        </authorList>
    </citation>
    <scope>NUCLEOTIDE SEQUENCE [LARGE SCALE GENOMIC DNA]</scope>
    <source>
        <strain evidence="2">DSM 25885</strain>
    </source>
</reference>
<dbReference type="AlphaFoldDB" id="A0A285MGI7"/>
<name>A0A285MGI7_9FLAO</name>
<accession>A0A285MGI7</accession>